<dbReference type="InterPro" id="IPR036165">
    <property type="entry name" value="YefM-like_sf"/>
</dbReference>
<reference evidence="3 4" key="1">
    <citation type="submission" date="2017-10" db="EMBL/GenBank/DDBJ databases">
        <title>Sequencing the genomes of 1000 actinobacteria strains.</title>
        <authorList>
            <person name="Klenk H.-P."/>
        </authorList>
    </citation>
    <scope>NUCLEOTIDE SEQUENCE [LARGE SCALE GENOMIC DNA]</scope>
    <source>
        <strain evidence="3 4">DSM 21798</strain>
    </source>
</reference>
<name>A0A2A9DSG3_9MICO</name>
<protein>
    <recommendedName>
        <fullName evidence="2">Antitoxin</fullName>
    </recommendedName>
</protein>
<accession>A0A2A9DSG3</accession>
<dbReference type="NCBIfam" id="TIGR01552">
    <property type="entry name" value="phd_fam"/>
    <property type="match status" value="1"/>
</dbReference>
<sequence length="84" mass="9569">MAQTVPIGKLRQNPTEVLRAVAAGQQFVITNHRVPVANLVPYRESAGISGPELMRRLRQVHDDETWNDELHALRETETGRDPWQ</sequence>
<dbReference type="SUPFAM" id="SSF143120">
    <property type="entry name" value="YefM-like"/>
    <property type="match status" value="1"/>
</dbReference>
<proteinExistence type="inferred from homology"/>
<dbReference type="RefSeq" id="WP_098406087.1">
    <property type="nucleotide sequence ID" value="NZ_PDJE01000001.1"/>
</dbReference>
<dbReference type="InterPro" id="IPR006442">
    <property type="entry name" value="Antitoxin_Phd/YefM"/>
</dbReference>
<dbReference type="Gene3D" id="3.40.1620.10">
    <property type="entry name" value="YefM-like domain"/>
    <property type="match status" value="1"/>
</dbReference>
<dbReference type="EMBL" id="PDJE01000001">
    <property type="protein sequence ID" value="PFG29524.1"/>
    <property type="molecule type" value="Genomic_DNA"/>
</dbReference>
<gene>
    <name evidence="3" type="ORF">ATJ78_0431</name>
</gene>
<dbReference type="Pfam" id="PF02604">
    <property type="entry name" value="PhdYeFM_antitox"/>
    <property type="match status" value="1"/>
</dbReference>
<comment type="function">
    <text evidence="2">Antitoxin component of a type II toxin-antitoxin (TA) system.</text>
</comment>
<evidence type="ECO:0000256" key="1">
    <source>
        <dbReference type="ARBA" id="ARBA00009981"/>
    </source>
</evidence>
<evidence type="ECO:0000313" key="3">
    <source>
        <dbReference type="EMBL" id="PFG29524.1"/>
    </source>
</evidence>
<organism evidence="3 4">
    <name type="scientific">Paramicrobacterium agarici</name>
    <dbReference type="NCBI Taxonomy" id="630514"/>
    <lineage>
        <taxon>Bacteria</taxon>
        <taxon>Bacillati</taxon>
        <taxon>Actinomycetota</taxon>
        <taxon>Actinomycetes</taxon>
        <taxon>Micrococcales</taxon>
        <taxon>Microbacteriaceae</taxon>
        <taxon>Paramicrobacterium</taxon>
    </lineage>
</organism>
<evidence type="ECO:0000256" key="2">
    <source>
        <dbReference type="RuleBase" id="RU362080"/>
    </source>
</evidence>
<dbReference type="AlphaFoldDB" id="A0A2A9DSG3"/>
<dbReference type="Proteomes" id="UP000221369">
    <property type="component" value="Unassembled WGS sequence"/>
</dbReference>
<comment type="caution">
    <text evidence="3">The sequence shown here is derived from an EMBL/GenBank/DDBJ whole genome shotgun (WGS) entry which is preliminary data.</text>
</comment>
<keyword evidence="4" id="KW-1185">Reference proteome</keyword>
<comment type="similarity">
    <text evidence="1 2">Belongs to the phD/YefM antitoxin family.</text>
</comment>
<evidence type="ECO:0000313" key="4">
    <source>
        <dbReference type="Proteomes" id="UP000221369"/>
    </source>
</evidence>